<evidence type="ECO:0000256" key="4">
    <source>
        <dbReference type="ARBA" id="ARBA00022786"/>
    </source>
</evidence>
<dbReference type="InterPro" id="IPR011989">
    <property type="entry name" value="ARM-like"/>
</dbReference>
<keyword evidence="9" id="KW-1185">Reference proteome</keyword>
<dbReference type="InterPro" id="IPR045185">
    <property type="entry name" value="PUB22/23/24-like"/>
</dbReference>
<reference evidence="8 9" key="1">
    <citation type="journal article" date="2019" name="Nat. Plants">
        <title>Stout camphor tree genome fills gaps in understanding of flowering plant genome evolution.</title>
        <authorList>
            <person name="Chaw S.M."/>
            <person name="Liu Y.C."/>
            <person name="Wu Y.W."/>
            <person name="Wang H.Y."/>
            <person name="Lin C.I."/>
            <person name="Wu C.S."/>
            <person name="Ke H.M."/>
            <person name="Chang L.Y."/>
            <person name="Hsu C.Y."/>
            <person name="Yang H.T."/>
            <person name="Sudianto E."/>
            <person name="Hsu M.H."/>
            <person name="Wu K.P."/>
            <person name="Wang L.N."/>
            <person name="Leebens-Mack J.H."/>
            <person name="Tsai I.J."/>
        </authorList>
    </citation>
    <scope>NUCLEOTIDE SEQUENCE [LARGE SCALE GENOMIC DNA]</scope>
    <source>
        <strain evidence="9">cv. Chaw 1501</strain>
        <tissue evidence="8">Young leaves</tissue>
    </source>
</reference>
<name>A0A3S3MNG3_9MAGN</name>
<evidence type="ECO:0000259" key="7">
    <source>
        <dbReference type="PROSITE" id="PS51698"/>
    </source>
</evidence>
<accession>A0A3S3MNG3</accession>
<dbReference type="Pfam" id="PF04564">
    <property type="entry name" value="U-box"/>
    <property type="match status" value="1"/>
</dbReference>
<dbReference type="EMBL" id="QPKB01000002">
    <property type="protein sequence ID" value="RWR76867.1"/>
    <property type="molecule type" value="Genomic_DNA"/>
</dbReference>
<dbReference type="CDD" id="cd16664">
    <property type="entry name" value="RING-Ubox_PUB"/>
    <property type="match status" value="1"/>
</dbReference>
<comment type="function">
    <text evidence="6">Functions as an E3 ubiquitin ligase.</text>
</comment>
<feature type="repeat" description="ARM" evidence="5">
    <location>
        <begin position="261"/>
        <end position="304"/>
    </location>
</feature>
<dbReference type="InterPro" id="IPR000225">
    <property type="entry name" value="Armadillo"/>
</dbReference>
<dbReference type="SUPFAM" id="SSF48371">
    <property type="entry name" value="ARM repeat"/>
    <property type="match status" value="1"/>
</dbReference>
<dbReference type="InterPro" id="IPR003613">
    <property type="entry name" value="Ubox_domain"/>
</dbReference>
<dbReference type="PANTHER" id="PTHR22849">
    <property type="entry name" value="WDSAM1 PROTEIN"/>
    <property type="match status" value="1"/>
</dbReference>
<feature type="domain" description="U-box" evidence="7">
    <location>
        <begin position="10"/>
        <end position="84"/>
    </location>
</feature>
<evidence type="ECO:0000256" key="2">
    <source>
        <dbReference type="ARBA" id="ARBA00004906"/>
    </source>
</evidence>
<keyword evidence="4 6" id="KW-0833">Ubl conjugation pathway</keyword>
<protein>
    <recommendedName>
        <fullName evidence="6 7">U-box domain-containing protein</fullName>
        <ecNumber evidence="6">2.3.2.27</ecNumber>
    </recommendedName>
    <alternativeName>
        <fullName evidence="6">RING-type E3 ubiquitin transferase PUB</fullName>
    </alternativeName>
</protein>
<dbReference type="AlphaFoldDB" id="A0A3S3MNG3"/>
<dbReference type="Gene3D" id="1.25.10.10">
    <property type="entry name" value="Leucine-rich Repeat Variant"/>
    <property type="match status" value="1"/>
</dbReference>
<sequence>MVKNGDLIVTVPSFFKCPISLDVMKSPVSLCTGVTYDRTSIQTWLDHGHNTCPATMQPLLSKDLTPNTTLQSLINTWHSSSRSSHSQALSLLQRLSTAKTGHLLVEPLRTLSDLLSDRETKRILVSSGIVPSLASLLPNLRKLEEFEAFVRVLRLILGKDCKKVPEIEAIDPDLMSSLLASVLEKGNLESRIDSAVVLESMIATGDGKKCYRSVAERERSMEEFLRLMGPESELRAIDAGLSCLTAVAARRRCRPEIVRLGAVPVLTRLLTERSELSIAEKAMRLVEAASTCAEGREAICGGGGECVSAVVKRMLKVSPAARERAVVVVWSLCCVFRDRRAEEAVARNAGLAKIVVLLQSDCSPAVKQMAADLVKIFRVNYKSCLLSYETETTHIMPF</sequence>
<dbReference type="EC" id="2.3.2.27" evidence="6"/>
<evidence type="ECO:0000313" key="9">
    <source>
        <dbReference type="Proteomes" id="UP000283530"/>
    </source>
</evidence>
<evidence type="ECO:0000256" key="3">
    <source>
        <dbReference type="ARBA" id="ARBA00022679"/>
    </source>
</evidence>
<dbReference type="STRING" id="337451.A0A3S3MNG3"/>
<dbReference type="InterPro" id="IPR013083">
    <property type="entry name" value="Znf_RING/FYVE/PHD"/>
</dbReference>
<gene>
    <name evidence="8" type="ORF">CKAN_00533000</name>
</gene>
<evidence type="ECO:0000256" key="6">
    <source>
        <dbReference type="RuleBase" id="RU369093"/>
    </source>
</evidence>
<dbReference type="OrthoDB" id="10064100at2759"/>
<dbReference type="PANTHER" id="PTHR22849:SF163">
    <property type="entry name" value="U-BOX DOMAIN-CONTAINING PROTEIN"/>
    <property type="match status" value="1"/>
</dbReference>
<comment type="catalytic activity">
    <reaction evidence="1 6">
        <text>S-ubiquitinyl-[E2 ubiquitin-conjugating enzyme]-L-cysteine + [acceptor protein]-L-lysine = [E2 ubiquitin-conjugating enzyme]-L-cysteine + N(6)-ubiquitinyl-[acceptor protein]-L-lysine.</text>
        <dbReference type="EC" id="2.3.2.27"/>
    </reaction>
</comment>
<proteinExistence type="predicted"/>
<dbReference type="SMART" id="SM00504">
    <property type="entry name" value="Ubox"/>
    <property type="match status" value="1"/>
</dbReference>
<dbReference type="InterPro" id="IPR045210">
    <property type="entry name" value="RING-Ubox_PUB"/>
</dbReference>
<dbReference type="GO" id="GO:0061630">
    <property type="term" value="F:ubiquitin protein ligase activity"/>
    <property type="evidence" value="ECO:0007669"/>
    <property type="project" value="UniProtKB-UniRule"/>
</dbReference>
<evidence type="ECO:0000313" key="8">
    <source>
        <dbReference type="EMBL" id="RWR76867.1"/>
    </source>
</evidence>
<dbReference type="Gene3D" id="3.30.40.10">
    <property type="entry name" value="Zinc/RING finger domain, C3HC4 (zinc finger)"/>
    <property type="match status" value="1"/>
</dbReference>
<dbReference type="InterPro" id="IPR058678">
    <property type="entry name" value="ARM_PUB"/>
</dbReference>
<dbReference type="InterPro" id="IPR016024">
    <property type="entry name" value="ARM-type_fold"/>
</dbReference>
<keyword evidence="3 6" id="KW-0808">Transferase</keyword>
<organism evidence="8 9">
    <name type="scientific">Cinnamomum micranthum f. kanehirae</name>
    <dbReference type="NCBI Taxonomy" id="337451"/>
    <lineage>
        <taxon>Eukaryota</taxon>
        <taxon>Viridiplantae</taxon>
        <taxon>Streptophyta</taxon>
        <taxon>Embryophyta</taxon>
        <taxon>Tracheophyta</taxon>
        <taxon>Spermatophyta</taxon>
        <taxon>Magnoliopsida</taxon>
        <taxon>Magnoliidae</taxon>
        <taxon>Laurales</taxon>
        <taxon>Lauraceae</taxon>
        <taxon>Cinnamomum</taxon>
    </lineage>
</organism>
<dbReference type="Proteomes" id="UP000283530">
    <property type="component" value="Unassembled WGS sequence"/>
</dbReference>
<evidence type="ECO:0000256" key="5">
    <source>
        <dbReference type="PROSITE-ProRule" id="PRU00259"/>
    </source>
</evidence>
<dbReference type="PROSITE" id="PS50176">
    <property type="entry name" value="ARM_REPEAT"/>
    <property type="match status" value="1"/>
</dbReference>
<comment type="caution">
    <text evidence="8">The sequence shown here is derived from an EMBL/GenBank/DDBJ whole genome shotgun (WGS) entry which is preliminary data.</text>
</comment>
<dbReference type="SUPFAM" id="SSF57850">
    <property type="entry name" value="RING/U-box"/>
    <property type="match status" value="1"/>
</dbReference>
<dbReference type="GO" id="GO:0016567">
    <property type="term" value="P:protein ubiquitination"/>
    <property type="evidence" value="ECO:0007669"/>
    <property type="project" value="UniProtKB-UniRule"/>
</dbReference>
<comment type="pathway">
    <text evidence="2 6">Protein modification; protein ubiquitination.</text>
</comment>
<evidence type="ECO:0000256" key="1">
    <source>
        <dbReference type="ARBA" id="ARBA00000900"/>
    </source>
</evidence>
<dbReference type="FunFam" id="3.30.40.10:FF:000442">
    <property type="entry name" value="RING-type E3 ubiquitin transferase"/>
    <property type="match status" value="1"/>
</dbReference>
<dbReference type="PROSITE" id="PS51698">
    <property type="entry name" value="U_BOX"/>
    <property type="match status" value="1"/>
</dbReference>
<dbReference type="Pfam" id="PF25598">
    <property type="entry name" value="ARM_PUB"/>
    <property type="match status" value="1"/>
</dbReference>
<dbReference type="UniPathway" id="UPA00143"/>